<dbReference type="Proteomes" id="UP000824533">
    <property type="component" value="Linkage Group LG12"/>
</dbReference>
<dbReference type="EMBL" id="CM034398">
    <property type="protein sequence ID" value="KAJ0177508.1"/>
    <property type="molecule type" value="Genomic_DNA"/>
</dbReference>
<evidence type="ECO:0000313" key="2">
    <source>
        <dbReference type="Proteomes" id="UP000824533"/>
    </source>
</evidence>
<reference evidence="1 2" key="1">
    <citation type="journal article" date="2021" name="Front. Genet.">
        <title>Chromosome-Level Genome Assembly Reveals Significant Gene Expansion in the Toll and IMD Signaling Pathways of Dendrolimus kikuchii.</title>
        <authorList>
            <person name="Zhou J."/>
            <person name="Wu P."/>
            <person name="Xiong Z."/>
            <person name="Liu N."/>
            <person name="Zhao N."/>
            <person name="Ji M."/>
            <person name="Qiu Y."/>
            <person name="Yang B."/>
        </authorList>
    </citation>
    <scope>NUCLEOTIDE SEQUENCE [LARGE SCALE GENOMIC DNA]</scope>
    <source>
        <strain evidence="1">Ann1</strain>
    </source>
</reference>
<comment type="caution">
    <text evidence="1">The sequence shown here is derived from an EMBL/GenBank/DDBJ whole genome shotgun (WGS) entry which is preliminary data.</text>
</comment>
<organism evidence="1 2">
    <name type="scientific">Dendrolimus kikuchii</name>
    <dbReference type="NCBI Taxonomy" id="765133"/>
    <lineage>
        <taxon>Eukaryota</taxon>
        <taxon>Metazoa</taxon>
        <taxon>Ecdysozoa</taxon>
        <taxon>Arthropoda</taxon>
        <taxon>Hexapoda</taxon>
        <taxon>Insecta</taxon>
        <taxon>Pterygota</taxon>
        <taxon>Neoptera</taxon>
        <taxon>Endopterygota</taxon>
        <taxon>Lepidoptera</taxon>
        <taxon>Glossata</taxon>
        <taxon>Ditrysia</taxon>
        <taxon>Bombycoidea</taxon>
        <taxon>Lasiocampidae</taxon>
        <taxon>Dendrolimus</taxon>
    </lineage>
</organism>
<evidence type="ECO:0000313" key="1">
    <source>
        <dbReference type="EMBL" id="KAJ0177508.1"/>
    </source>
</evidence>
<keyword evidence="2" id="KW-1185">Reference proteome</keyword>
<accession>A0ACC1D1Q7</accession>
<name>A0ACC1D1Q7_9NEOP</name>
<gene>
    <name evidence="1" type="ORF">K1T71_007517</name>
</gene>
<sequence>MKHHQCIQFDCTLHTRRCSSNKLDRKWRWREASEINHQIFAPGYSYDGDTVSKQRKRTDGRTIHWGENAFPQCPSGPELPTKTRTVPSLFVARLWGPYIVLAMGPLTCESMVTGMGWTDFISTSVARFTPPR</sequence>
<protein>
    <submittedName>
        <fullName evidence="1">Uncharacterized protein</fullName>
    </submittedName>
</protein>
<proteinExistence type="predicted"/>